<evidence type="ECO:0000256" key="4">
    <source>
        <dbReference type="ARBA" id="ARBA00022490"/>
    </source>
</evidence>
<evidence type="ECO:0000256" key="8">
    <source>
        <dbReference type="ARBA" id="ARBA00022840"/>
    </source>
</evidence>
<comment type="caution">
    <text evidence="13">The sequence shown here is derived from an EMBL/GenBank/DDBJ whole genome shotgun (WGS) entry which is preliminary data.</text>
</comment>
<evidence type="ECO:0000256" key="2">
    <source>
        <dbReference type="ARBA" id="ARBA00007599"/>
    </source>
</evidence>
<dbReference type="Gene3D" id="3.40.50.300">
    <property type="entry name" value="P-loop containing nucleotide triphosphate hydrolases"/>
    <property type="match status" value="1"/>
</dbReference>
<keyword evidence="6" id="KW-0479">Metal-binding</keyword>
<accession>A0ABR5F7R2</accession>
<dbReference type="Pfam" id="PF02367">
    <property type="entry name" value="TsaE"/>
    <property type="match status" value="1"/>
</dbReference>
<feature type="compositionally biased region" description="Low complexity" evidence="12">
    <location>
        <begin position="117"/>
        <end position="158"/>
    </location>
</feature>
<organism evidence="13 14">
    <name type="scientific">Protofrankia coriariae</name>
    <dbReference type="NCBI Taxonomy" id="1562887"/>
    <lineage>
        <taxon>Bacteria</taxon>
        <taxon>Bacillati</taxon>
        <taxon>Actinomycetota</taxon>
        <taxon>Actinomycetes</taxon>
        <taxon>Frankiales</taxon>
        <taxon>Frankiaceae</taxon>
        <taxon>Protofrankia</taxon>
    </lineage>
</organism>
<comment type="similarity">
    <text evidence="2">Belongs to the TsaE family.</text>
</comment>
<dbReference type="PANTHER" id="PTHR33540">
    <property type="entry name" value="TRNA THREONYLCARBAMOYLADENOSINE BIOSYNTHESIS PROTEIN TSAE"/>
    <property type="match status" value="1"/>
</dbReference>
<evidence type="ECO:0000256" key="5">
    <source>
        <dbReference type="ARBA" id="ARBA00022694"/>
    </source>
</evidence>
<evidence type="ECO:0000256" key="1">
    <source>
        <dbReference type="ARBA" id="ARBA00004496"/>
    </source>
</evidence>
<dbReference type="NCBIfam" id="TIGR00150">
    <property type="entry name" value="T6A_YjeE"/>
    <property type="match status" value="1"/>
</dbReference>
<dbReference type="PANTHER" id="PTHR33540:SF2">
    <property type="entry name" value="TRNA THREONYLCARBAMOYLADENOSINE BIOSYNTHESIS PROTEIN TSAE"/>
    <property type="match status" value="1"/>
</dbReference>
<comment type="function">
    <text evidence="10">Required for the formation of a threonylcarbamoyl group on adenosine at position 37 (t(6)A37) in tRNAs that read codons beginning with adenine. Is involved in the transfer of the threonylcarbamoyl moiety of threonylcarbamoyl-AMP (TC-AMP) to the N6 group of A37, together with TsaD and TsaB. TsaE seems to play an indirect role in the t(6)A biosynthesis pathway, possibly in regulating the core enzymatic function of TsaD.</text>
</comment>
<evidence type="ECO:0000256" key="12">
    <source>
        <dbReference type="SAM" id="MobiDB-lite"/>
    </source>
</evidence>
<keyword evidence="5" id="KW-0819">tRNA processing</keyword>
<evidence type="ECO:0000256" key="3">
    <source>
        <dbReference type="ARBA" id="ARBA00019010"/>
    </source>
</evidence>
<keyword evidence="7" id="KW-0547">Nucleotide-binding</keyword>
<keyword evidence="9" id="KW-0460">Magnesium</keyword>
<dbReference type="InterPro" id="IPR027417">
    <property type="entry name" value="P-loop_NTPase"/>
</dbReference>
<name>A0ABR5F7R2_9ACTN</name>
<gene>
    <name evidence="13" type="ORF">FrCorBMG51_03130</name>
</gene>
<dbReference type="Proteomes" id="UP000035425">
    <property type="component" value="Unassembled WGS sequence"/>
</dbReference>
<dbReference type="EMBL" id="JWIO01000003">
    <property type="protein sequence ID" value="KLL12773.1"/>
    <property type="molecule type" value="Genomic_DNA"/>
</dbReference>
<sequence length="188" mass="18598">MAAVLRAGDLVILAGPLGAGKTVFVQGVAAGLGVAGAVTSPTFVIARVHRGGRVPLVHVDAYRLGGLAEVEDIDLDADVERSVTVVEWGSGLVEGLAGTHLRVEIARPEDAAPAPPTATDTSVSDASISADAGDSVGAPASAEAAGAADAGGVPDAGGQRVIRMAGSGGDWPRRLSLLVPLPSSAGRR</sequence>
<evidence type="ECO:0000256" key="6">
    <source>
        <dbReference type="ARBA" id="ARBA00022723"/>
    </source>
</evidence>
<evidence type="ECO:0000313" key="14">
    <source>
        <dbReference type="Proteomes" id="UP000035425"/>
    </source>
</evidence>
<evidence type="ECO:0000313" key="13">
    <source>
        <dbReference type="EMBL" id="KLL12773.1"/>
    </source>
</evidence>
<evidence type="ECO:0000256" key="7">
    <source>
        <dbReference type="ARBA" id="ARBA00022741"/>
    </source>
</evidence>
<evidence type="ECO:0000256" key="9">
    <source>
        <dbReference type="ARBA" id="ARBA00022842"/>
    </source>
</evidence>
<proteinExistence type="inferred from homology"/>
<protein>
    <recommendedName>
        <fullName evidence="3">tRNA threonylcarbamoyladenosine biosynthesis protein TsaE</fullName>
    </recommendedName>
    <alternativeName>
        <fullName evidence="11">t(6)A37 threonylcarbamoyladenosine biosynthesis protein TsaE</fullName>
    </alternativeName>
</protein>
<evidence type="ECO:0000256" key="11">
    <source>
        <dbReference type="ARBA" id="ARBA00032441"/>
    </source>
</evidence>
<comment type="subcellular location">
    <subcellularLocation>
        <location evidence="1">Cytoplasm</location>
    </subcellularLocation>
</comment>
<feature type="region of interest" description="Disordered" evidence="12">
    <location>
        <begin position="108"/>
        <end position="188"/>
    </location>
</feature>
<dbReference type="InterPro" id="IPR003442">
    <property type="entry name" value="T6A_TsaE"/>
</dbReference>
<reference evidence="13 14" key="1">
    <citation type="submission" date="2014-12" db="EMBL/GenBank/DDBJ databases">
        <title>Frankia sp. BMG5.1 draft genome.</title>
        <authorList>
            <person name="Gtari M."/>
            <person name="Ghodhbane-Gtari F."/>
            <person name="Nouioui I."/>
            <person name="Ktari A."/>
            <person name="Hezbri K."/>
            <person name="Mimouni W."/>
            <person name="Sbissi I."/>
            <person name="Ayari A."/>
            <person name="Yamanaka T."/>
            <person name="Normand P."/>
            <person name="Tisa L.S."/>
            <person name="Boudabous A."/>
        </authorList>
    </citation>
    <scope>NUCLEOTIDE SEQUENCE [LARGE SCALE GENOMIC DNA]</scope>
    <source>
        <strain evidence="13 14">BMG5.1</strain>
    </source>
</reference>
<keyword evidence="8" id="KW-0067">ATP-binding</keyword>
<evidence type="ECO:0000256" key="10">
    <source>
        <dbReference type="ARBA" id="ARBA00024908"/>
    </source>
</evidence>
<keyword evidence="14" id="KW-1185">Reference proteome</keyword>
<feature type="compositionally biased region" description="Low complexity" evidence="12">
    <location>
        <begin position="174"/>
        <end position="188"/>
    </location>
</feature>
<dbReference type="SUPFAM" id="SSF52540">
    <property type="entry name" value="P-loop containing nucleoside triphosphate hydrolases"/>
    <property type="match status" value="1"/>
</dbReference>
<keyword evidence="4" id="KW-0963">Cytoplasm</keyword>